<keyword evidence="5" id="KW-1185">Reference proteome</keyword>
<dbReference type="InterPro" id="IPR045005">
    <property type="entry name" value="BPM1-6"/>
</dbReference>
<evidence type="ECO:0000313" key="4">
    <source>
        <dbReference type="EMBL" id="KAJ4813585.1"/>
    </source>
</evidence>
<feature type="domain" description="BTB" evidence="2">
    <location>
        <begin position="177"/>
        <end position="244"/>
    </location>
</feature>
<comment type="pathway">
    <text evidence="1">Protein modification; protein ubiquitination.</text>
</comment>
<dbReference type="GO" id="GO:0016567">
    <property type="term" value="P:protein ubiquitination"/>
    <property type="evidence" value="ECO:0007669"/>
    <property type="project" value="InterPro"/>
</dbReference>
<dbReference type="InterPro" id="IPR008974">
    <property type="entry name" value="TRAF-like"/>
</dbReference>
<dbReference type="Pfam" id="PF22486">
    <property type="entry name" value="MATH_2"/>
    <property type="match status" value="1"/>
</dbReference>
<feature type="domain" description="MATH" evidence="3">
    <location>
        <begin position="20"/>
        <end position="140"/>
    </location>
</feature>
<evidence type="ECO:0000259" key="2">
    <source>
        <dbReference type="PROSITE" id="PS50097"/>
    </source>
</evidence>
<dbReference type="Proteomes" id="UP001140206">
    <property type="component" value="Chromosome 1"/>
</dbReference>
<dbReference type="Gene3D" id="2.60.210.10">
    <property type="entry name" value="Apoptosis, Tumor Necrosis Factor Receptor Associated Protein 2, Chain A"/>
    <property type="match status" value="1"/>
</dbReference>
<name>A0AAV8HCF4_9POAL</name>
<evidence type="ECO:0000259" key="3">
    <source>
        <dbReference type="PROSITE" id="PS50144"/>
    </source>
</evidence>
<proteinExistence type="predicted"/>
<accession>A0AAV8HCF4</accession>
<sequence length="250" mass="28169">MSFDKPKIVADFVSVGVTATHQFKISYSKTKILPAGRSICSPTFSVAGYNCNILYYPQGLVSDPNSMCLILVLDCKSAVAVSFAYSFLDKTSRPSSKASDWTTFKFSPKCTKFGIKDIIKRSDLEAEFVKDDYFTLVFSLTITSDSPKEVPKQFVNGIFPFSINEHFTELLENKEMADVTFDVNGEIFTAHRLVLSARSPVFKAEFFGRMSESKLKCIQIKNIKPEIFKAMLHFIYSDSLPHMSDKMSQL</sequence>
<dbReference type="PROSITE" id="PS50097">
    <property type="entry name" value="BTB"/>
    <property type="match status" value="1"/>
</dbReference>
<dbReference type="InterPro" id="IPR011333">
    <property type="entry name" value="SKP1/BTB/POZ_sf"/>
</dbReference>
<dbReference type="PROSITE" id="PS50144">
    <property type="entry name" value="MATH"/>
    <property type="match status" value="1"/>
</dbReference>
<dbReference type="InterPro" id="IPR000210">
    <property type="entry name" value="BTB/POZ_dom"/>
</dbReference>
<dbReference type="AlphaFoldDB" id="A0AAV8HCF4"/>
<dbReference type="InterPro" id="IPR002083">
    <property type="entry name" value="MATH/TRAF_dom"/>
</dbReference>
<organism evidence="4 5">
    <name type="scientific">Rhynchospora pubera</name>
    <dbReference type="NCBI Taxonomy" id="906938"/>
    <lineage>
        <taxon>Eukaryota</taxon>
        <taxon>Viridiplantae</taxon>
        <taxon>Streptophyta</taxon>
        <taxon>Embryophyta</taxon>
        <taxon>Tracheophyta</taxon>
        <taxon>Spermatophyta</taxon>
        <taxon>Magnoliopsida</taxon>
        <taxon>Liliopsida</taxon>
        <taxon>Poales</taxon>
        <taxon>Cyperaceae</taxon>
        <taxon>Cyperoideae</taxon>
        <taxon>Rhynchosporeae</taxon>
        <taxon>Rhynchospora</taxon>
    </lineage>
</organism>
<dbReference type="EMBL" id="JAMFTS010000001">
    <property type="protein sequence ID" value="KAJ4813585.1"/>
    <property type="molecule type" value="Genomic_DNA"/>
</dbReference>
<dbReference type="Pfam" id="PF00651">
    <property type="entry name" value="BTB"/>
    <property type="match status" value="1"/>
</dbReference>
<dbReference type="PANTHER" id="PTHR26379:SF340">
    <property type="entry name" value="OS09G0338200 PROTEIN"/>
    <property type="match status" value="1"/>
</dbReference>
<comment type="caution">
    <text evidence="4">The sequence shown here is derived from an EMBL/GenBank/DDBJ whole genome shotgun (WGS) entry which is preliminary data.</text>
</comment>
<dbReference type="PANTHER" id="PTHR26379">
    <property type="entry name" value="BTB/POZ AND MATH DOMAIN-CONTAINING PROTEIN 1"/>
    <property type="match status" value="1"/>
</dbReference>
<dbReference type="SUPFAM" id="SSF49599">
    <property type="entry name" value="TRAF domain-like"/>
    <property type="match status" value="1"/>
</dbReference>
<evidence type="ECO:0000313" key="5">
    <source>
        <dbReference type="Proteomes" id="UP001140206"/>
    </source>
</evidence>
<gene>
    <name evidence="4" type="ORF">LUZ62_026151</name>
</gene>
<dbReference type="SUPFAM" id="SSF54695">
    <property type="entry name" value="POZ domain"/>
    <property type="match status" value="1"/>
</dbReference>
<protein>
    <submittedName>
        <fullName evidence="4">BTB/POZ and MATH domain-containing protein 2</fullName>
    </submittedName>
</protein>
<dbReference type="CDD" id="cd00121">
    <property type="entry name" value="MATH"/>
    <property type="match status" value="1"/>
</dbReference>
<evidence type="ECO:0000256" key="1">
    <source>
        <dbReference type="ARBA" id="ARBA00004906"/>
    </source>
</evidence>
<dbReference type="SMART" id="SM00225">
    <property type="entry name" value="BTB"/>
    <property type="match status" value="1"/>
</dbReference>
<reference evidence="4" key="1">
    <citation type="submission" date="2022-08" db="EMBL/GenBank/DDBJ databases">
        <authorList>
            <person name="Marques A."/>
        </authorList>
    </citation>
    <scope>NUCLEOTIDE SEQUENCE</scope>
    <source>
        <strain evidence="4">RhyPub2mFocal</strain>
        <tissue evidence="4">Leaves</tissue>
    </source>
</reference>
<dbReference type="Gene3D" id="3.30.710.10">
    <property type="entry name" value="Potassium Channel Kv1.1, Chain A"/>
    <property type="match status" value="1"/>
</dbReference>